<keyword evidence="11 12" id="KW-0535">Nitrogen fixation</keyword>
<dbReference type="GO" id="GO:0043565">
    <property type="term" value="F:sequence-specific DNA binding"/>
    <property type="evidence" value="ECO:0007669"/>
    <property type="project" value="InterPro"/>
</dbReference>
<comment type="subunit">
    <text evidence="2 12">Interacts with sigma-54.</text>
</comment>
<evidence type="ECO:0000256" key="1">
    <source>
        <dbReference type="ARBA" id="ARBA00002167"/>
    </source>
</evidence>
<dbReference type="Gene3D" id="1.10.10.60">
    <property type="entry name" value="Homeodomain-like"/>
    <property type="match status" value="1"/>
</dbReference>
<keyword evidence="6 12" id="KW-0902">Two-component regulatory system</keyword>
<keyword evidence="10 12" id="KW-0804">Transcription</keyword>
<evidence type="ECO:0000256" key="2">
    <source>
        <dbReference type="ARBA" id="ARBA00011135"/>
    </source>
</evidence>
<evidence type="ECO:0000256" key="12">
    <source>
        <dbReference type="RuleBase" id="RU368029"/>
    </source>
</evidence>
<evidence type="ECO:0000313" key="15">
    <source>
        <dbReference type="EMBL" id="GGF85439.1"/>
    </source>
</evidence>
<dbReference type="Gene3D" id="3.30.450.40">
    <property type="match status" value="1"/>
</dbReference>
<dbReference type="GO" id="GO:0009399">
    <property type="term" value="P:nitrogen fixation"/>
    <property type="evidence" value="ECO:0007669"/>
    <property type="project" value="UniProtKB-UniRule"/>
</dbReference>
<evidence type="ECO:0000256" key="13">
    <source>
        <dbReference type="SAM" id="MobiDB-lite"/>
    </source>
</evidence>
<dbReference type="GO" id="GO:0003700">
    <property type="term" value="F:DNA-binding transcription factor activity"/>
    <property type="evidence" value="ECO:0007669"/>
    <property type="project" value="UniProtKB-UniRule"/>
</dbReference>
<dbReference type="PROSITE" id="PS00675">
    <property type="entry name" value="SIGMA54_INTERACT_1"/>
    <property type="match status" value="1"/>
</dbReference>
<comment type="caution">
    <text evidence="15">The sequence shown here is derived from an EMBL/GenBank/DDBJ whole genome shotgun (WGS) entry which is preliminary data.</text>
</comment>
<dbReference type="InterPro" id="IPR002197">
    <property type="entry name" value="HTH_Fis"/>
</dbReference>
<reference evidence="15" key="1">
    <citation type="journal article" date="2014" name="Int. J. Syst. Evol. Microbiol.">
        <title>Complete genome sequence of Corynebacterium casei LMG S-19264T (=DSM 44701T), isolated from a smear-ripened cheese.</title>
        <authorList>
            <consortium name="US DOE Joint Genome Institute (JGI-PGF)"/>
            <person name="Walter F."/>
            <person name="Albersmeier A."/>
            <person name="Kalinowski J."/>
            <person name="Ruckert C."/>
        </authorList>
    </citation>
    <scope>NUCLEOTIDE SEQUENCE</scope>
    <source>
        <strain evidence="15">CCM 7897</strain>
    </source>
</reference>
<dbReference type="SUPFAM" id="SSF52540">
    <property type="entry name" value="P-loop containing nucleoside triphosphate hydrolases"/>
    <property type="match status" value="1"/>
</dbReference>
<dbReference type="SUPFAM" id="SSF55781">
    <property type="entry name" value="GAF domain-like"/>
    <property type="match status" value="1"/>
</dbReference>
<dbReference type="InterPro" id="IPR003593">
    <property type="entry name" value="AAA+_ATPase"/>
</dbReference>
<organism evidence="15 16">
    <name type="scientific">Azorhizobium oxalatiphilum</name>
    <dbReference type="NCBI Taxonomy" id="980631"/>
    <lineage>
        <taxon>Bacteria</taxon>
        <taxon>Pseudomonadati</taxon>
        <taxon>Pseudomonadota</taxon>
        <taxon>Alphaproteobacteria</taxon>
        <taxon>Hyphomicrobiales</taxon>
        <taxon>Xanthobacteraceae</taxon>
        <taxon>Azorhizobium</taxon>
    </lineage>
</organism>
<comment type="function">
    <text evidence="1 12">Required for activation of most nif operons, which are directly involved in nitrogen fixation.</text>
</comment>
<dbReference type="PANTHER" id="PTHR32071:SF117">
    <property type="entry name" value="PTS-DEPENDENT DIHYDROXYACETONE KINASE OPERON REGULATORY PROTEIN-RELATED"/>
    <property type="match status" value="1"/>
</dbReference>
<evidence type="ECO:0000259" key="14">
    <source>
        <dbReference type="PROSITE" id="PS50045"/>
    </source>
</evidence>
<keyword evidence="7 12" id="KW-0805">Transcription regulation</keyword>
<reference evidence="15" key="2">
    <citation type="submission" date="2020-09" db="EMBL/GenBank/DDBJ databases">
        <authorList>
            <person name="Sun Q."/>
            <person name="Sedlacek I."/>
        </authorList>
    </citation>
    <scope>NUCLEOTIDE SEQUENCE</scope>
    <source>
        <strain evidence="15">CCM 7897</strain>
    </source>
</reference>
<keyword evidence="9 12" id="KW-0010">Activator</keyword>
<dbReference type="InterPro" id="IPR029016">
    <property type="entry name" value="GAF-like_dom_sf"/>
</dbReference>
<gene>
    <name evidence="15" type="primary">nifA</name>
    <name evidence="15" type="ORF">GCM10007301_51670</name>
</gene>
<dbReference type="Pfam" id="PF02954">
    <property type="entry name" value="HTH_8"/>
    <property type="match status" value="1"/>
</dbReference>
<dbReference type="InterPro" id="IPR002078">
    <property type="entry name" value="Sigma_54_int"/>
</dbReference>
<dbReference type="InterPro" id="IPR025662">
    <property type="entry name" value="Sigma_54_int_dom_ATP-bd_1"/>
</dbReference>
<dbReference type="Gene3D" id="1.10.8.60">
    <property type="match status" value="1"/>
</dbReference>
<dbReference type="PANTHER" id="PTHR32071">
    <property type="entry name" value="TRANSCRIPTIONAL REGULATORY PROTEIN"/>
    <property type="match status" value="1"/>
</dbReference>
<feature type="region of interest" description="Disordered" evidence="13">
    <location>
        <begin position="1"/>
        <end position="44"/>
    </location>
</feature>
<evidence type="ECO:0000256" key="5">
    <source>
        <dbReference type="ARBA" id="ARBA00022840"/>
    </source>
</evidence>
<dbReference type="NCBIfam" id="TIGR01817">
    <property type="entry name" value="nifA"/>
    <property type="match status" value="1"/>
</dbReference>
<dbReference type="Pfam" id="PF01590">
    <property type="entry name" value="GAF"/>
    <property type="match status" value="1"/>
</dbReference>
<sequence>MQIENARRDAGRQESGRSDGRRETADRAGSPRESRHDDIFHSDPLQAGVLHDVSSRHEMAQPHGVFQAMTHPEMTHPEMPHSEIPHPMSRGTSPEVALIGVYEISKILTAARRLEVTLANVVNILSSMLQMRHGMIVILDKEGEPDMVATTGWTPEMAGQIRARVPQKAIDQIVATQTPLVVQDVAADPLFEGHEDLFVSPDAATVSFIGVPIKAEGHVMGTLSIDRIWDGTARFRFDEDVRFLSMVANLVGQTVRLHELVASDRDRLIAQTHRLEKALKEEQTPVERKTTEAGSAIGIIGDSPLVKRLIATAQVVARSNTTVLLRGESGTGKELFARAIHELSPRKAKPFVKVNCAALPEAVLESELFGHEKGAFTGAINMRQGRFELAHGGTLFLDEIGEISPAFQAKLLRVLQEGEFERVGGNRTLKVDVRLVCATNKNLEEAVAKGEFRADLYYRIHVVPLLLPPLRERPGDIPKLARSVLDRFNKENKQELVLSAAAIEVLRRCYFPGNVRELENCVRRTATLAHDSVITPHDFACDSGQCLSAVLWKGSAPKHTLPVTPAPAASHAAAAQAAPPASGPLAPAPVVPVPLSPVPLTPFPAAAAGPVEGLPVTCPGTEACPALPGRPNEKEQLLQAMERSGWVQAKAARLLNLTPRQIGYALRKHGIDIKRF</sequence>
<evidence type="ECO:0000256" key="8">
    <source>
        <dbReference type="ARBA" id="ARBA00023125"/>
    </source>
</evidence>
<evidence type="ECO:0000256" key="9">
    <source>
        <dbReference type="ARBA" id="ARBA00023159"/>
    </source>
</evidence>
<feature type="domain" description="Sigma-54 factor interaction" evidence="14">
    <location>
        <begin position="299"/>
        <end position="527"/>
    </location>
</feature>
<dbReference type="SMART" id="SM00382">
    <property type="entry name" value="AAA"/>
    <property type="match status" value="1"/>
</dbReference>
<keyword evidence="5" id="KW-0067">ATP-binding</keyword>
<accession>A0A917CEZ9</accession>
<protein>
    <recommendedName>
        <fullName evidence="3 12">Nif-specific regulatory protein</fullName>
    </recommendedName>
</protein>
<evidence type="ECO:0000256" key="4">
    <source>
        <dbReference type="ARBA" id="ARBA00022741"/>
    </source>
</evidence>
<dbReference type="InterPro" id="IPR027417">
    <property type="entry name" value="P-loop_NTPase"/>
</dbReference>
<keyword evidence="8 12" id="KW-0238">DNA-binding</keyword>
<evidence type="ECO:0000256" key="11">
    <source>
        <dbReference type="ARBA" id="ARBA00023231"/>
    </source>
</evidence>
<dbReference type="Pfam" id="PF00158">
    <property type="entry name" value="Sigma54_activat"/>
    <property type="match status" value="1"/>
</dbReference>
<dbReference type="InterPro" id="IPR003018">
    <property type="entry name" value="GAF"/>
</dbReference>
<keyword evidence="4" id="KW-0547">Nucleotide-binding</keyword>
<dbReference type="Proteomes" id="UP000606044">
    <property type="component" value="Unassembled WGS sequence"/>
</dbReference>
<evidence type="ECO:0000256" key="6">
    <source>
        <dbReference type="ARBA" id="ARBA00023012"/>
    </source>
</evidence>
<evidence type="ECO:0000313" key="16">
    <source>
        <dbReference type="Proteomes" id="UP000606044"/>
    </source>
</evidence>
<name>A0A917CEZ9_9HYPH</name>
<dbReference type="PROSITE" id="PS50045">
    <property type="entry name" value="SIGMA54_INTERACT_4"/>
    <property type="match status" value="1"/>
</dbReference>
<evidence type="ECO:0000256" key="3">
    <source>
        <dbReference type="ARBA" id="ARBA00015308"/>
    </source>
</evidence>
<evidence type="ECO:0000256" key="7">
    <source>
        <dbReference type="ARBA" id="ARBA00023015"/>
    </source>
</evidence>
<dbReference type="PROSITE" id="PS00676">
    <property type="entry name" value="SIGMA54_INTERACT_2"/>
    <property type="match status" value="1"/>
</dbReference>
<dbReference type="InterPro" id="IPR025943">
    <property type="entry name" value="Sigma_54_int_dom_ATP-bd_2"/>
</dbReference>
<dbReference type="SMART" id="SM00065">
    <property type="entry name" value="GAF"/>
    <property type="match status" value="1"/>
</dbReference>
<dbReference type="FunFam" id="3.40.50.300:FF:000006">
    <property type="entry name" value="DNA-binding transcriptional regulator NtrC"/>
    <property type="match status" value="1"/>
</dbReference>
<dbReference type="Pfam" id="PF25601">
    <property type="entry name" value="AAA_lid_14"/>
    <property type="match status" value="1"/>
</dbReference>
<proteinExistence type="predicted"/>
<dbReference type="GO" id="GO:0005524">
    <property type="term" value="F:ATP binding"/>
    <property type="evidence" value="ECO:0007669"/>
    <property type="project" value="UniProtKB-KW"/>
</dbReference>
<dbReference type="PRINTS" id="PR01590">
    <property type="entry name" value="HTHFIS"/>
</dbReference>
<dbReference type="Gene3D" id="3.40.50.300">
    <property type="entry name" value="P-loop containing nucleotide triphosphate hydrolases"/>
    <property type="match status" value="1"/>
</dbReference>
<dbReference type="PROSITE" id="PS00688">
    <property type="entry name" value="SIGMA54_INTERACT_3"/>
    <property type="match status" value="1"/>
</dbReference>
<evidence type="ECO:0000256" key="10">
    <source>
        <dbReference type="ARBA" id="ARBA00023163"/>
    </source>
</evidence>
<dbReference type="EMBL" id="BMCT01000010">
    <property type="protein sequence ID" value="GGF85439.1"/>
    <property type="molecule type" value="Genomic_DNA"/>
</dbReference>
<dbReference type="GO" id="GO:0000160">
    <property type="term" value="P:phosphorelay signal transduction system"/>
    <property type="evidence" value="ECO:0007669"/>
    <property type="project" value="UniProtKB-UniRule"/>
</dbReference>
<keyword evidence="16" id="KW-1185">Reference proteome</keyword>
<dbReference type="InterPro" id="IPR058031">
    <property type="entry name" value="AAA_lid_NorR"/>
</dbReference>
<dbReference type="InterPro" id="IPR010113">
    <property type="entry name" value="Nif-specific_regulatory_prot"/>
</dbReference>
<dbReference type="InterPro" id="IPR025944">
    <property type="entry name" value="Sigma_54_int_dom_CS"/>
</dbReference>
<dbReference type="CDD" id="cd00009">
    <property type="entry name" value="AAA"/>
    <property type="match status" value="1"/>
</dbReference>
<feature type="compositionally biased region" description="Basic and acidic residues" evidence="13">
    <location>
        <begin position="1"/>
        <end position="41"/>
    </location>
</feature>
<dbReference type="AlphaFoldDB" id="A0A917CEZ9"/>